<evidence type="ECO:0000313" key="4">
    <source>
        <dbReference type="Proteomes" id="UP000821853"/>
    </source>
</evidence>
<feature type="region of interest" description="Disordered" evidence="1">
    <location>
        <begin position="1"/>
        <end position="21"/>
    </location>
</feature>
<dbReference type="VEuPathDB" id="VectorBase:HLOH_042259"/>
<reference evidence="3 4" key="1">
    <citation type="journal article" date="2020" name="Cell">
        <title>Large-Scale Comparative Analyses of Tick Genomes Elucidate Their Genetic Diversity and Vector Capacities.</title>
        <authorList>
            <consortium name="Tick Genome and Microbiome Consortium (TIGMIC)"/>
            <person name="Jia N."/>
            <person name="Wang J."/>
            <person name="Shi W."/>
            <person name="Du L."/>
            <person name="Sun Y."/>
            <person name="Zhan W."/>
            <person name="Jiang J.F."/>
            <person name="Wang Q."/>
            <person name="Zhang B."/>
            <person name="Ji P."/>
            <person name="Bell-Sakyi L."/>
            <person name="Cui X.M."/>
            <person name="Yuan T.T."/>
            <person name="Jiang B.G."/>
            <person name="Yang W.F."/>
            <person name="Lam T.T."/>
            <person name="Chang Q.C."/>
            <person name="Ding S.J."/>
            <person name="Wang X.J."/>
            <person name="Zhu J.G."/>
            <person name="Ruan X.D."/>
            <person name="Zhao L."/>
            <person name="Wei J.T."/>
            <person name="Ye R.Z."/>
            <person name="Que T.C."/>
            <person name="Du C.H."/>
            <person name="Zhou Y.H."/>
            <person name="Cheng J.X."/>
            <person name="Dai P.F."/>
            <person name="Guo W.B."/>
            <person name="Han X.H."/>
            <person name="Huang E.J."/>
            <person name="Li L.F."/>
            <person name="Wei W."/>
            <person name="Gao Y.C."/>
            <person name="Liu J.Z."/>
            <person name="Shao H.Z."/>
            <person name="Wang X."/>
            <person name="Wang C.C."/>
            <person name="Yang T.C."/>
            <person name="Huo Q.B."/>
            <person name="Li W."/>
            <person name="Chen H.Y."/>
            <person name="Chen S.E."/>
            <person name="Zhou L.G."/>
            <person name="Ni X.B."/>
            <person name="Tian J.H."/>
            <person name="Sheng Y."/>
            <person name="Liu T."/>
            <person name="Pan Y.S."/>
            <person name="Xia L.Y."/>
            <person name="Li J."/>
            <person name="Zhao F."/>
            <person name="Cao W.C."/>
        </authorList>
    </citation>
    <scope>NUCLEOTIDE SEQUENCE [LARGE SCALE GENOMIC DNA]</scope>
    <source>
        <strain evidence="3">HaeL-2018</strain>
    </source>
</reference>
<accession>A0A9J6GPR8</accession>
<evidence type="ECO:0000259" key="2">
    <source>
        <dbReference type="Pfam" id="PF13837"/>
    </source>
</evidence>
<dbReference type="Proteomes" id="UP000821853">
    <property type="component" value="Chromosome 5"/>
</dbReference>
<dbReference type="AlphaFoldDB" id="A0A9J6GPR8"/>
<sequence>MATNTNDSAPSNSAKDRTKWADDETRAVIKLWQDHMPDLRCVKRNYNVYGRIAERLLAPSTEKTVKEVKKIENQGNTFT</sequence>
<dbReference type="EMBL" id="JABSTR010000007">
    <property type="protein sequence ID" value="KAH9376164.1"/>
    <property type="molecule type" value="Genomic_DNA"/>
</dbReference>
<gene>
    <name evidence="3" type="ORF">HPB48_017156</name>
</gene>
<keyword evidence="4" id="KW-1185">Reference proteome</keyword>
<evidence type="ECO:0000256" key="1">
    <source>
        <dbReference type="SAM" id="MobiDB-lite"/>
    </source>
</evidence>
<dbReference type="OrthoDB" id="691673at2759"/>
<comment type="caution">
    <text evidence="3">The sequence shown here is derived from an EMBL/GenBank/DDBJ whole genome shotgun (WGS) entry which is preliminary data.</text>
</comment>
<dbReference type="Pfam" id="PF13837">
    <property type="entry name" value="Myb_DNA-bind_4"/>
    <property type="match status" value="1"/>
</dbReference>
<feature type="compositionally biased region" description="Polar residues" evidence="1">
    <location>
        <begin position="1"/>
        <end position="13"/>
    </location>
</feature>
<dbReference type="InterPro" id="IPR044822">
    <property type="entry name" value="Myb_DNA-bind_4"/>
</dbReference>
<feature type="domain" description="Myb/SANT-like DNA-binding" evidence="2">
    <location>
        <begin position="17"/>
        <end position="70"/>
    </location>
</feature>
<name>A0A9J6GPR8_HAELO</name>
<protein>
    <recommendedName>
        <fullName evidence="2">Myb/SANT-like DNA-binding domain-containing protein</fullName>
    </recommendedName>
</protein>
<proteinExistence type="predicted"/>
<dbReference type="Gene3D" id="1.10.10.60">
    <property type="entry name" value="Homeodomain-like"/>
    <property type="match status" value="1"/>
</dbReference>
<organism evidence="3 4">
    <name type="scientific">Haemaphysalis longicornis</name>
    <name type="common">Bush tick</name>
    <dbReference type="NCBI Taxonomy" id="44386"/>
    <lineage>
        <taxon>Eukaryota</taxon>
        <taxon>Metazoa</taxon>
        <taxon>Ecdysozoa</taxon>
        <taxon>Arthropoda</taxon>
        <taxon>Chelicerata</taxon>
        <taxon>Arachnida</taxon>
        <taxon>Acari</taxon>
        <taxon>Parasitiformes</taxon>
        <taxon>Ixodida</taxon>
        <taxon>Ixodoidea</taxon>
        <taxon>Ixodidae</taxon>
        <taxon>Haemaphysalinae</taxon>
        <taxon>Haemaphysalis</taxon>
    </lineage>
</organism>
<evidence type="ECO:0000313" key="3">
    <source>
        <dbReference type="EMBL" id="KAH9376164.1"/>
    </source>
</evidence>